<evidence type="ECO:0000313" key="2">
    <source>
        <dbReference type="EMBL" id="UTC24891.1"/>
    </source>
</evidence>
<evidence type="ECO:0000313" key="3">
    <source>
        <dbReference type="Proteomes" id="UP001055955"/>
    </source>
</evidence>
<reference evidence="2 3" key="1">
    <citation type="journal article" date="2022" name="Nat. Microbiol.">
        <title>The microbiome of a bacterivorous marine choanoflagellate contains a resource-demanding obligate bacterial associate.</title>
        <authorList>
            <person name="Needham D.M."/>
            <person name="Poirier C."/>
            <person name="Bachy C."/>
            <person name="George E.E."/>
            <person name="Wilken S."/>
            <person name="Yung C.C.M."/>
            <person name="Limardo A.J."/>
            <person name="Morando M."/>
            <person name="Sudek L."/>
            <person name="Malmstrom R.R."/>
            <person name="Keeling P.J."/>
            <person name="Santoro A.E."/>
            <person name="Worden A.Z."/>
        </authorList>
    </citation>
    <scope>NUCLEOTIDE SEQUENCE [LARGE SCALE GENOMIC DNA]</scope>
    <source>
        <strain evidence="2 3">Comchoano-1</strain>
    </source>
</reference>
<organism evidence="2 3">
    <name type="scientific">Candidatus Comchoanobacter bicostacola</name>
    <dbReference type="NCBI Taxonomy" id="2919598"/>
    <lineage>
        <taxon>Bacteria</taxon>
        <taxon>Pseudomonadati</taxon>
        <taxon>Pseudomonadota</taxon>
        <taxon>Gammaproteobacteria</taxon>
        <taxon>Candidatus Comchoanobacterales</taxon>
        <taxon>Candidatus Comchoanobacteraceae</taxon>
        <taxon>Candidatus Comchoanobacter</taxon>
    </lineage>
</organism>
<dbReference type="EMBL" id="CP092900">
    <property type="protein sequence ID" value="UTC24891.1"/>
    <property type="molecule type" value="Genomic_DNA"/>
</dbReference>
<name>A0ABY5DKX1_9GAMM</name>
<keyword evidence="3" id="KW-1185">Reference proteome</keyword>
<dbReference type="RefSeq" id="WP_258568680.1">
    <property type="nucleotide sequence ID" value="NZ_CP092900.1"/>
</dbReference>
<evidence type="ECO:0000256" key="1">
    <source>
        <dbReference type="SAM" id="Phobius"/>
    </source>
</evidence>
<accession>A0ABY5DKX1</accession>
<protein>
    <recommendedName>
        <fullName evidence="4">Peptidylprolyl isomerase</fullName>
    </recommendedName>
</protein>
<feature type="transmembrane region" description="Helical" evidence="1">
    <location>
        <begin position="12"/>
        <end position="32"/>
    </location>
</feature>
<evidence type="ECO:0008006" key="4">
    <source>
        <dbReference type="Google" id="ProtNLM"/>
    </source>
</evidence>
<dbReference type="Proteomes" id="UP001055955">
    <property type="component" value="Chromosome"/>
</dbReference>
<proteinExistence type="predicted"/>
<keyword evidence="1" id="KW-0812">Transmembrane</keyword>
<keyword evidence="1" id="KW-0472">Membrane</keyword>
<keyword evidence="1" id="KW-1133">Transmembrane helix</keyword>
<sequence length="396" mass="45253">MIEYIRQQPRLVRTVTAIVAIFFTAGLFLGGGQSSQQTNYGRRHINPKVIFNHAQELHTQNPDHSIETIYHHLIAQQNQKHKVAYEIEKSGLIPSKEALKRIKKALKEQDLTLEEIARTKQATVTDVLQEISDNEASAMLRSAIATSEITTQHGTTLKQTASTQKQHTLDINLSKSTPKINPEKLKKYYNTLKTKPTSPPILEFEYVQLSSEEYSSTDIQAIRKYGFKNPDRIDQLAKHFDARLQSYKGPLPDYLTEDILEQSWVQDHYISDVIPHGSDKIIMQIHKVRPQKTLSLEECQETIKQAYFESRVLPRLISQLSAYESESEIQNYANERKLTLEKNTEESDIIFPSTHDSTYTDGSGDIHWIKLINAQPGTTTEAPLENLMVERILLAQ</sequence>
<gene>
    <name evidence="2" type="ORF">MMH89_01835</name>
</gene>